<feature type="signal peptide" evidence="1">
    <location>
        <begin position="1"/>
        <end position="20"/>
    </location>
</feature>
<name>A0A3P3WC38_9FLAO</name>
<dbReference type="EMBL" id="RQVQ01000003">
    <property type="protein sequence ID" value="RRJ92732.1"/>
    <property type="molecule type" value="Genomic_DNA"/>
</dbReference>
<dbReference type="RefSeq" id="WP_148096336.1">
    <property type="nucleotide sequence ID" value="NZ_RQVQ01000003.1"/>
</dbReference>
<comment type="caution">
    <text evidence="2">The sequence shown here is derived from an EMBL/GenBank/DDBJ whole genome shotgun (WGS) entry which is preliminary data.</text>
</comment>
<dbReference type="AlphaFoldDB" id="A0A3P3WC38"/>
<evidence type="ECO:0000313" key="3">
    <source>
        <dbReference type="Proteomes" id="UP000275719"/>
    </source>
</evidence>
<dbReference type="OrthoDB" id="1431774at2"/>
<evidence type="ECO:0000313" key="2">
    <source>
        <dbReference type="EMBL" id="RRJ92732.1"/>
    </source>
</evidence>
<keyword evidence="3" id="KW-1185">Reference proteome</keyword>
<gene>
    <name evidence="2" type="ORF">EG240_01570</name>
</gene>
<feature type="chain" id="PRO_5018035409" evidence="1">
    <location>
        <begin position="21"/>
        <end position="117"/>
    </location>
</feature>
<feature type="non-terminal residue" evidence="2">
    <location>
        <position position="117"/>
    </location>
</feature>
<sequence length="117" mass="13776">MKNQLYILISFILLSGVAFGQTTGKNVFNVKIRFDKEIPVDKIEVFYNQEGLKNGFQYVNYRIDKIKNEIELFGENGWIIGGKHVCHFPVIVFSYSEMKKYDNGFNKKEERQTNTFY</sequence>
<protein>
    <submittedName>
        <fullName evidence="2">Uncharacterized protein</fullName>
    </submittedName>
</protein>
<dbReference type="Proteomes" id="UP000275719">
    <property type="component" value="Unassembled WGS sequence"/>
</dbReference>
<evidence type="ECO:0000256" key="1">
    <source>
        <dbReference type="SAM" id="SignalP"/>
    </source>
</evidence>
<reference evidence="2 3" key="1">
    <citation type="submission" date="2018-11" db="EMBL/GenBank/DDBJ databases">
        <title>Flavobacterium sp. nov., YIM 102701-2 draft genome.</title>
        <authorList>
            <person name="Li G."/>
            <person name="Jiang Y."/>
        </authorList>
    </citation>
    <scope>NUCLEOTIDE SEQUENCE [LARGE SCALE GENOMIC DNA]</scope>
    <source>
        <strain evidence="2 3">YIM 102701-2</strain>
    </source>
</reference>
<keyword evidence="1" id="KW-0732">Signal</keyword>
<accession>A0A3P3WC38</accession>
<organism evidence="2 3">
    <name type="scientific">Paenimyroides tangerinum</name>
    <dbReference type="NCBI Taxonomy" id="2488728"/>
    <lineage>
        <taxon>Bacteria</taxon>
        <taxon>Pseudomonadati</taxon>
        <taxon>Bacteroidota</taxon>
        <taxon>Flavobacteriia</taxon>
        <taxon>Flavobacteriales</taxon>
        <taxon>Flavobacteriaceae</taxon>
        <taxon>Paenimyroides</taxon>
    </lineage>
</organism>
<proteinExistence type="predicted"/>